<name>A0A645C1A2_9ZZZZ</name>
<feature type="domain" description="NodB homology" evidence="2">
    <location>
        <begin position="40"/>
        <end position="247"/>
    </location>
</feature>
<dbReference type="AlphaFoldDB" id="A0A645C1A2"/>
<dbReference type="Gene3D" id="3.20.20.370">
    <property type="entry name" value="Glycoside hydrolase/deacetylase"/>
    <property type="match status" value="1"/>
</dbReference>
<feature type="region of interest" description="Disordered" evidence="1">
    <location>
        <begin position="260"/>
        <end position="284"/>
    </location>
</feature>
<dbReference type="InterPro" id="IPR002509">
    <property type="entry name" value="NODB_dom"/>
</dbReference>
<accession>A0A645C1A2</accession>
<protein>
    <recommendedName>
        <fullName evidence="2">NodB homology domain-containing protein</fullName>
    </recommendedName>
</protein>
<dbReference type="InterPro" id="IPR011330">
    <property type="entry name" value="Glyco_hydro/deAcase_b/a-brl"/>
</dbReference>
<dbReference type="CDD" id="cd10917">
    <property type="entry name" value="CE4_NodB_like_6s_7s"/>
    <property type="match status" value="1"/>
</dbReference>
<reference evidence="3" key="1">
    <citation type="submission" date="2019-08" db="EMBL/GenBank/DDBJ databases">
        <authorList>
            <person name="Kucharzyk K."/>
            <person name="Murdoch R.W."/>
            <person name="Higgins S."/>
            <person name="Loffler F."/>
        </authorList>
    </citation>
    <scope>NUCLEOTIDE SEQUENCE</scope>
</reference>
<dbReference type="PROSITE" id="PS51677">
    <property type="entry name" value="NODB"/>
    <property type="match status" value="1"/>
</dbReference>
<evidence type="ECO:0000259" key="2">
    <source>
        <dbReference type="PROSITE" id="PS51677"/>
    </source>
</evidence>
<organism evidence="3">
    <name type="scientific">bioreactor metagenome</name>
    <dbReference type="NCBI Taxonomy" id="1076179"/>
    <lineage>
        <taxon>unclassified sequences</taxon>
        <taxon>metagenomes</taxon>
        <taxon>ecological metagenomes</taxon>
    </lineage>
</organism>
<dbReference type="GO" id="GO:0005975">
    <property type="term" value="P:carbohydrate metabolic process"/>
    <property type="evidence" value="ECO:0007669"/>
    <property type="project" value="InterPro"/>
</dbReference>
<dbReference type="EMBL" id="VSSQ01024176">
    <property type="protein sequence ID" value="MPM71540.1"/>
    <property type="molecule type" value="Genomic_DNA"/>
</dbReference>
<dbReference type="SUPFAM" id="SSF88713">
    <property type="entry name" value="Glycoside hydrolase/deacetylase"/>
    <property type="match status" value="1"/>
</dbReference>
<proteinExistence type="predicted"/>
<dbReference type="InterPro" id="IPR050248">
    <property type="entry name" value="Polysacc_deacetylase_ArnD"/>
</dbReference>
<dbReference type="GO" id="GO:0016810">
    <property type="term" value="F:hydrolase activity, acting on carbon-nitrogen (but not peptide) bonds"/>
    <property type="evidence" value="ECO:0007669"/>
    <property type="project" value="InterPro"/>
</dbReference>
<comment type="caution">
    <text evidence="3">The sequence shown here is derived from an EMBL/GenBank/DDBJ whole genome shotgun (WGS) entry which is preliminary data.</text>
</comment>
<dbReference type="PANTHER" id="PTHR10587">
    <property type="entry name" value="GLYCOSYL TRANSFERASE-RELATED"/>
    <property type="match status" value="1"/>
</dbReference>
<evidence type="ECO:0000256" key="1">
    <source>
        <dbReference type="SAM" id="MobiDB-lite"/>
    </source>
</evidence>
<gene>
    <name evidence="3" type="ORF">SDC9_118506</name>
</gene>
<dbReference type="Pfam" id="PF01522">
    <property type="entry name" value="Polysacc_deac_1"/>
    <property type="match status" value="1"/>
</dbReference>
<sequence>MVNSRYIGTGWVNDVHKALGFSRQEMKRLDTSGVIHTNDNVVFLTFDDWGGDAPINNILYVLKKHNVPATFFIRTNKVQTHPNLLRAIAVSGHEIGSHTDQHQLMALYDQKTKKYVPTQSREEYMQDLKTCYGKLLSIVGDVQIDGHYALTRYFRPPALAVSKMGLECVFANGYEYIVSGYSPGDYQANGPMQVRYAIEEDLYTADGQVNKGAIFVLHMGDKNGKFTAEALDVLLTRNEQKSDADPGKFKVGRLSDYLRDGYDQGNPKKSLRLEADRKAAQQNR</sequence>
<feature type="compositionally biased region" description="Basic and acidic residues" evidence="1">
    <location>
        <begin position="271"/>
        <end position="284"/>
    </location>
</feature>
<evidence type="ECO:0000313" key="3">
    <source>
        <dbReference type="EMBL" id="MPM71540.1"/>
    </source>
</evidence>